<evidence type="ECO:0000256" key="4">
    <source>
        <dbReference type="ARBA" id="ARBA00023204"/>
    </source>
</evidence>
<sequence>MSATSTPAPSESASTESAGAASQPPAGPRIIRQLPPQLVNQIAAGEVIERPASVVKELLENSIDAGASRVELAIAGGGVEMIRISDDGCGMTAEQLPLAVTSHATSKLPEDDSLFHVGTLGFRGEALASIASVSQMTIRSRAEGSQSGSQIDIRGGVIESPGPCGCPVGTTIEVRNLFFNTPVRRKFLKTPQTERGHIVEAFTRLALANPKVHFVLRNGDKEMFDLLPTPRWADRIEAFFGAEIAESLILIESDDAQVKIFGFACDPSVNRGNNRMQYLFLNGRHIRDRALQHALGEAYRGLLMVGRHPVCFLRMTMPPEMIDVNVHPAKLEVRFTDSGRVYSRLLQTLRQRFLSTDMTHRVGSAPAPEPMTGDALRSRGESVMGMPAREVDEQRQSVIEWARTGQESSASNGPTVASSSSSVNRIDGSPIHSSPIHTPSANTMPTGFGGVPDFQPFPNGASSPVSPSVGSQPDGSSASQAVVPGDIAPWDLEPEPTSGSNASVGADGSGALGGTSPSPSVCYLGFQVHNRYLVTQDEKGMVVIDQHALHERVLYERVCKKVLGENASLEAQRLLVPEPVSLTPSERAAALDVKDTLARIGLEIEEFGGETILIQSYPAIMPSKDPAEMLRTILESVMGAGRDPNPKDLLNHLLSTVACKAAVKAGDPLSPEEITSLLEQKDLYQDTHHCPHGRPTALFFSRDELDRMFGRLGPRGRVTS</sequence>
<dbReference type="Gene3D" id="3.30.565.10">
    <property type="entry name" value="Histidine kinase-like ATPase, C-terminal domain"/>
    <property type="match status" value="1"/>
</dbReference>
<gene>
    <name evidence="5" type="primary">mutL</name>
    <name evidence="9" type="ORF">FHS27_004194</name>
</gene>
<evidence type="ECO:0000256" key="6">
    <source>
        <dbReference type="SAM" id="MobiDB-lite"/>
    </source>
</evidence>
<evidence type="ECO:0000256" key="1">
    <source>
        <dbReference type="ARBA" id="ARBA00006082"/>
    </source>
</evidence>
<dbReference type="Gene3D" id="3.30.1540.20">
    <property type="entry name" value="MutL, C-terminal domain, dimerisation subdomain"/>
    <property type="match status" value="1"/>
</dbReference>
<evidence type="ECO:0000256" key="5">
    <source>
        <dbReference type="HAMAP-Rule" id="MF_00149"/>
    </source>
</evidence>
<proteinExistence type="inferred from homology"/>
<dbReference type="InterPro" id="IPR037198">
    <property type="entry name" value="MutL_C_sf"/>
</dbReference>
<dbReference type="InterPro" id="IPR020667">
    <property type="entry name" value="DNA_mismatch_repair_MutL"/>
</dbReference>
<keyword evidence="4 5" id="KW-0234">DNA repair</keyword>
<feature type="domain" description="DNA mismatch repair protein S5" evidence="8">
    <location>
        <begin position="236"/>
        <end position="354"/>
    </location>
</feature>
<dbReference type="Gene3D" id="3.30.230.10">
    <property type="match status" value="1"/>
</dbReference>
<dbReference type="FunFam" id="3.30.565.10:FF:000003">
    <property type="entry name" value="DNA mismatch repair endonuclease MutL"/>
    <property type="match status" value="1"/>
</dbReference>
<feature type="compositionally biased region" description="Polar residues" evidence="6">
    <location>
        <begin position="405"/>
        <end position="424"/>
    </location>
</feature>
<dbReference type="PANTHER" id="PTHR10073">
    <property type="entry name" value="DNA MISMATCH REPAIR PROTEIN MLH, PMS, MUTL"/>
    <property type="match status" value="1"/>
</dbReference>
<dbReference type="CDD" id="cd16926">
    <property type="entry name" value="HATPase_MutL-MLH-PMS-like"/>
    <property type="match status" value="1"/>
</dbReference>
<dbReference type="InterPro" id="IPR014721">
    <property type="entry name" value="Ribsml_uS5_D2-typ_fold_subgr"/>
</dbReference>
<dbReference type="AlphaFoldDB" id="A0A7W5E1F4"/>
<dbReference type="GO" id="GO:0140664">
    <property type="term" value="F:ATP-dependent DNA damage sensor activity"/>
    <property type="evidence" value="ECO:0007669"/>
    <property type="project" value="InterPro"/>
</dbReference>
<keyword evidence="3 5" id="KW-0227">DNA damage</keyword>
<dbReference type="InterPro" id="IPR042120">
    <property type="entry name" value="MutL_C_dimsub"/>
</dbReference>
<dbReference type="SUPFAM" id="SSF118116">
    <property type="entry name" value="DNA mismatch repair protein MutL"/>
    <property type="match status" value="1"/>
</dbReference>
<dbReference type="GO" id="GO:0030983">
    <property type="term" value="F:mismatched DNA binding"/>
    <property type="evidence" value="ECO:0007669"/>
    <property type="project" value="InterPro"/>
</dbReference>
<dbReference type="InterPro" id="IPR014762">
    <property type="entry name" value="DNA_mismatch_repair_CS"/>
</dbReference>
<dbReference type="SUPFAM" id="SSF55874">
    <property type="entry name" value="ATPase domain of HSP90 chaperone/DNA topoisomerase II/histidine kinase"/>
    <property type="match status" value="1"/>
</dbReference>
<comment type="caution">
    <text evidence="9">The sequence shown here is derived from an EMBL/GenBank/DDBJ whole genome shotgun (WGS) entry which is preliminary data.</text>
</comment>
<dbReference type="InterPro" id="IPR038973">
    <property type="entry name" value="MutL/Mlh/Pms-like"/>
</dbReference>
<feature type="region of interest" description="Disordered" evidence="6">
    <location>
        <begin position="1"/>
        <end position="31"/>
    </location>
</feature>
<protein>
    <recommendedName>
        <fullName evidence="2 5">DNA mismatch repair protein MutL</fullName>
    </recommendedName>
</protein>
<dbReference type="SUPFAM" id="SSF54211">
    <property type="entry name" value="Ribosomal protein S5 domain 2-like"/>
    <property type="match status" value="1"/>
</dbReference>
<dbReference type="InterPro" id="IPR002099">
    <property type="entry name" value="MutL/Mlh/PMS"/>
</dbReference>
<feature type="compositionally biased region" description="Low complexity" evidence="6">
    <location>
        <begin position="1"/>
        <end position="24"/>
    </location>
</feature>
<evidence type="ECO:0000259" key="8">
    <source>
        <dbReference type="SMART" id="SM01340"/>
    </source>
</evidence>
<dbReference type="Pfam" id="PF08676">
    <property type="entry name" value="MutL_C"/>
    <property type="match status" value="1"/>
</dbReference>
<name>A0A7W5E1F4_9BACT</name>
<feature type="compositionally biased region" description="Low complexity" evidence="6">
    <location>
        <begin position="429"/>
        <end position="440"/>
    </location>
</feature>
<feature type="region of interest" description="Disordered" evidence="6">
    <location>
        <begin position="403"/>
        <end position="512"/>
    </location>
</feature>
<dbReference type="CDD" id="cd00782">
    <property type="entry name" value="MutL_Trans"/>
    <property type="match status" value="1"/>
</dbReference>
<evidence type="ECO:0000256" key="3">
    <source>
        <dbReference type="ARBA" id="ARBA00022763"/>
    </source>
</evidence>
<dbReference type="Proteomes" id="UP000536179">
    <property type="component" value="Unassembled WGS sequence"/>
</dbReference>
<comment type="similarity">
    <text evidence="1 5">Belongs to the DNA mismatch repair MutL/HexB family.</text>
</comment>
<evidence type="ECO:0000259" key="7">
    <source>
        <dbReference type="SMART" id="SM00853"/>
    </source>
</evidence>
<feature type="compositionally biased region" description="Low complexity" evidence="6">
    <location>
        <begin position="462"/>
        <end position="477"/>
    </location>
</feature>
<evidence type="ECO:0000256" key="2">
    <source>
        <dbReference type="ARBA" id="ARBA00021975"/>
    </source>
</evidence>
<dbReference type="GO" id="GO:0006298">
    <property type="term" value="P:mismatch repair"/>
    <property type="evidence" value="ECO:0007669"/>
    <property type="project" value="UniProtKB-UniRule"/>
</dbReference>
<dbReference type="InterPro" id="IPR036890">
    <property type="entry name" value="HATPase_C_sf"/>
</dbReference>
<dbReference type="SMART" id="SM00853">
    <property type="entry name" value="MutL_C"/>
    <property type="match status" value="1"/>
</dbReference>
<dbReference type="InterPro" id="IPR014790">
    <property type="entry name" value="MutL_C"/>
</dbReference>
<dbReference type="Pfam" id="PF13589">
    <property type="entry name" value="HATPase_c_3"/>
    <property type="match status" value="1"/>
</dbReference>
<dbReference type="GO" id="GO:0016887">
    <property type="term" value="F:ATP hydrolysis activity"/>
    <property type="evidence" value="ECO:0007669"/>
    <property type="project" value="InterPro"/>
</dbReference>
<reference evidence="9 10" key="1">
    <citation type="submission" date="2020-08" db="EMBL/GenBank/DDBJ databases">
        <title>Genomic Encyclopedia of Type Strains, Phase III (KMG-III): the genomes of soil and plant-associated and newly described type strains.</title>
        <authorList>
            <person name="Whitman W."/>
        </authorList>
    </citation>
    <scope>NUCLEOTIDE SEQUENCE [LARGE SCALE GENOMIC DNA]</scope>
    <source>
        <strain evidence="9 10">CECT 8075</strain>
    </source>
</reference>
<evidence type="ECO:0000313" key="10">
    <source>
        <dbReference type="Proteomes" id="UP000536179"/>
    </source>
</evidence>
<dbReference type="InterPro" id="IPR042121">
    <property type="entry name" value="MutL_C_regsub"/>
</dbReference>
<dbReference type="GO" id="GO:0032300">
    <property type="term" value="C:mismatch repair complex"/>
    <property type="evidence" value="ECO:0007669"/>
    <property type="project" value="InterPro"/>
</dbReference>
<organism evidence="9 10">
    <name type="scientific">Aporhodopirellula rubra</name>
    <dbReference type="NCBI Taxonomy" id="980271"/>
    <lineage>
        <taxon>Bacteria</taxon>
        <taxon>Pseudomonadati</taxon>
        <taxon>Planctomycetota</taxon>
        <taxon>Planctomycetia</taxon>
        <taxon>Pirellulales</taxon>
        <taxon>Pirellulaceae</taxon>
        <taxon>Aporhodopirellula</taxon>
    </lineage>
</organism>
<dbReference type="Gene3D" id="3.30.1370.100">
    <property type="entry name" value="MutL, C-terminal domain, regulatory subdomain"/>
    <property type="match status" value="1"/>
</dbReference>
<dbReference type="NCBIfam" id="TIGR00585">
    <property type="entry name" value="mutl"/>
    <property type="match status" value="1"/>
</dbReference>
<keyword evidence="10" id="KW-1185">Reference proteome</keyword>
<feature type="domain" description="MutL C-terminal dimerisation" evidence="7">
    <location>
        <begin position="524"/>
        <end position="669"/>
    </location>
</feature>
<dbReference type="RefSeq" id="WP_184306571.1">
    <property type="nucleotide sequence ID" value="NZ_JACHXU010000015.1"/>
</dbReference>
<dbReference type="PANTHER" id="PTHR10073:SF12">
    <property type="entry name" value="DNA MISMATCH REPAIR PROTEIN MLH1"/>
    <property type="match status" value="1"/>
</dbReference>
<dbReference type="Pfam" id="PF01119">
    <property type="entry name" value="DNA_mis_repair"/>
    <property type="match status" value="1"/>
</dbReference>
<dbReference type="PROSITE" id="PS00058">
    <property type="entry name" value="DNA_MISMATCH_REPAIR_1"/>
    <property type="match status" value="1"/>
</dbReference>
<dbReference type="InterPro" id="IPR020568">
    <property type="entry name" value="Ribosomal_Su5_D2-typ_SF"/>
</dbReference>
<dbReference type="SMART" id="SM01340">
    <property type="entry name" value="DNA_mis_repair"/>
    <property type="match status" value="1"/>
</dbReference>
<comment type="function">
    <text evidence="5">This protein is involved in the repair of mismatches in DNA. It is required for dam-dependent methyl-directed DNA mismatch repair. May act as a 'molecular matchmaker', a protein that promotes the formation of a stable complex between two or more DNA-binding proteins in an ATP-dependent manner without itself being part of a final effector complex.</text>
</comment>
<dbReference type="InterPro" id="IPR013507">
    <property type="entry name" value="DNA_mismatch_S5_2-like"/>
</dbReference>
<dbReference type="GO" id="GO:0005524">
    <property type="term" value="F:ATP binding"/>
    <property type="evidence" value="ECO:0007669"/>
    <property type="project" value="InterPro"/>
</dbReference>
<evidence type="ECO:0000313" key="9">
    <source>
        <dbReference type="EMBL" id="MBB3208366.1"/>
    </source>
</evidence>
<accession>A0A7W5E1F4</accession>
<dbReference type="EMBL" id="JACHXU010000015">
    <property type="protein sequence ID" value="MBB3208366.1"/>
    <property type="molecule type" value="Genomic_DNA"/>
</dbReference>
<dbReference type="HAMAP" id="MF_00149">
    <property type="entry name" value="DNA_mis_repair"/>
    <property type="match status" value="1"/>
</dbReference>